<feature type="region of interest" description="Disordered" evidence="1">
    <location>
        <begin position="37"/>
        <end position="93"/>
    </location>
</feature>
<dbReference type="Proteomes" id="UP000196228">
    <property type="component" value="Chromosome"/>
</dbReference>
<sequence>MPARCRYASLDASSPVSCPTAVVSSAVSVTSGADASYESAHRSMATPTNRKYPTTPTHAKITSPTTTPTTALPRRDVPSVRESSRSGVAMSRV</sequence>
<dbReference type="KEGG" id="cceu:CBR64_07150"/>
<dbReference type="AlphaFoldDB" id="A0A1Y0HT01"/>
<proteinExistence type="predicted"/>
<evidence type="ECO:0000256" key="1">
    <source>
        <dbReference type="SAM" id="MobiDB-lite"/>
    </source>
</evidence>
<feature type="compositionally biased region" description="Basic and acidic residues" evidence="1">
    <location>
        <begin position="73"/>
        <end position="84"/>
    </location>
</feature>
<gene>
    <name evidence="2" type="ORF">CBR64_07150</name>
</gene>
<reference evidence="2 3" key="1">
    <citation type="submission" date="2017-05" db="EMBL/GenBank/DDBJ databases">
        <authorList>
            <person name="Song R."/>
            <person name="Chenine A.L."/>
            <person name="Ruprecht R.M."/>
        </authorList>
    </citation>
    <scope>NUCLEOTIDE SEQUENCE [LARGE SCALE GENOMIC DNA]</scope>
    <source>
        <strain evidence="2 3">PSBB019</strain>
    </source>
</reference>
<evidence type="ECO:0000313" key="2">
    <source>
        <dbReference type="EMBL" id="ARU51298.1"/>
    </source>
</evidence>
<accession>A0A1Y0HT01</accession>
<name>A0A1Y0HT01_CELCE</name>
<feature type="compositionally biased region" description="Low complexity" evidence="1">
    <location>
        <begin position="54"/>
        <end position="70"/>
    </location>
</feature>
<organism evidence="2 3">
    <name type="scientific">Cellulosimicrobium cellulans</name>
    <name type="common">Arthrobacter luteus</name>
    <dbReference type="NCBI Taxonomy" id="1710"/>
    <lineage>
        <taxon>Bacteria</taxon>
        <taxon>Bacillati</taxon>
        <taxon>Actinomycetota</taxon>
        <taxon>Actinomycetes</taxon>
        <taxon>Micrococcales</taxon>
        <taxon>Promicromonosporaceae</taxon>
        <taxon>Cellulosimicrobium</taxon>
    </lineage>
</organism>
<dbReference type="EMBL" id="CP021383">
    <property type="protein sequence ID" value="ARU51298.1"/>
    <property type="molecule type" value="Genomic_DNA"/>
</dbReference>
<evidence type="ECO:0000313" key="3">
    <source>
        <dbReference type="Proteomes" id="UP000196228"/>
    </source>
</evidence>
<protein>
    <submittedName>
        <fullName evidence="2">Uncharacterized protein</fullName>
    </submittedName>
</protein>